<accession>A0A0F8YHG4</accession>
<dbReference type="EMBL" id="LAZR01056909">
    <property type="protein sequence ID" value="KKK73165.1"/>
    <property type="molecule type" value="Genomic_DNA"/>
</dbReference>
<feature type="transmembrane region" description="Helical" evidence="1">
    <location>
        <begin position="211"/>
        <end position="229"/>
    </location>
</feature>
<evidence type="ECO:0008006" key="3">
    <source>
        <dbReference type="Google" id="ProtNLM"/>
    </source>
</evidence>
<feature type="non-terminal residue" evidence="2">
    <location>
        <position position="1"/>
    </location>
</feature>
<keyword evidence="1" id="KW-0812">Transmembrane</keyword>
<dbReference type="AlphaFoldDB" id="A0A0F8YHG4"/>
<keyword evidence="1" id="KW-0472">Membrane</keyword>
<comment type="caution">
    <text evidence="2">The sequence shown here is derived from an EMBL/GenBank/DDBJ whole genome shotgun (WGS) entry which is preliminary data.</text>
</comment>
<reference evidence="2" key="1">
    <citation type="journal article" date="2015" name="Nature">
        <title>Complex archaea that bridge the gap between prokaryotes and eukaryotes.</title>
        <authorList>
            <person name="Spang A."/>
            <person name="Saw J.H."/>
            <person name="Jorgensen S.L."/>
            <person name="Zaremba-Niedzwiedzka K."/>
            <person name="Martijn J."/>
            <person name="Lind A.E."/>
            <person name="van Eijk R."/>
            <person name="Schleper C."/>
            <person name="Guy L."/>
            <person name="Ettema T.J."/>
        </authorList>
    </citation>
    <scope>NUCLEOTIDE SEQUENCE</scope>
</reference>
<sequence>VISSSTGKGGTRVQAWQHKFMRFAQWTKNPYSLESGTFNDRIVRNQEPHYKREIIHIVASDCRSLEPETNKPNISYLGEKYTWIKTNPSFEGLLQIFYDSEDKIAYQEEDPRKRNKQFFKQIQLGDNLLFESGKVHFFPVKIPLNPDMITIIGSRGTGKSILLDVFAKLHDKTSKYNENINIMQLSTNFLITYQKEPISTIESCINQINEFWFEFIALYIIFISIFILMRKADLMEKRY</sequence>
<name>A0A0F8YHG4_9ZZZZ</name>
<keyword evidence="1" id="KW-1133">Transmembrane helix</keyword>
<evidence type="ECO:0000256" key="1">
    <source>
        <dbReference type="SAM" id="Phobius"/>
    </source>
</evidence>
<proteinExistence type="predicted"/>
<gene>
    <name evidence="2" type="ORF">LCGC14_2896580</name>
</gene>
<evidence type="ECO:0000313" key="2">
    <source>
        <dbReference type="EMBL" id="KKK73165.1"/>
    </source>
</evidence>
<protein>
    <recommendedName>
        <fullName evidence="3">Rad50/SbcC-type AAA domain-containing protein</fullName>
    </recommendedName>
</protein>
<organism evidence="2">
    <name type="scientific">marine sediment metagenome</name>
    <dbReference type="NCBI Taxonomy" id="412755"/>
    <lineage>
        <taxon>unclassified sequences</taxon>
        <taxon>metagenomes</taxon>
        <taxon>ecological metagenomes</taxon>
    </lineage>
</organism>